<reference evidence="10 11" key="1">
    <citation type="journal article" date="2023" name="PLoS ONE">
        <title>Complete genome assembly of Hawai'i environmental nontuberculous mycobacteria reveals unexpected co-isolation with methylobacteria.</title>
        <authorList>
            <person name="Hendrix J."/>
            <person name="Epperson L.E."/>
            <person name="Tong E.I."/>
            <person name="Chan Y.L."/>
            <person name="Hasan N.A."/>
            <person name="Dawrs S.N."/>
            <person name="Norton G.J."/>
            <person name="Virdi R."/>
            <person name="Crooks J.L."/>
            <person name="Chan E.D."/>
            <person name="Honda J.R."/>
            <person name="Strong M."/>
        </authorList>
    </citation>
    <scope>NUCLEOTIDE SEQUENCE [LARGE SCALE GENOMIC DNA]</scope>
    <source>
        <strain evidence="10 11">NJH_HI01</strain>
    </source>
</reference>
<evidence type="ECO:0000256" key="9">
    <source>
        <dbReference type="ARBA" id="ARBA00047746"/>
    </source>
</evidence>
<dbReference type="InterPro" id="IPR052915">
    <property type="entry name" value="RtcB-like"/>
</dbReference>
<dbReference type="SUPFAM" id="SSF103365">
    <property type="entry name" value="Hypothetical protein PH1602"/>
    <property type="match status" value="1"/>
</dbReference>
<comment type="caution">
    <text evidence="10">The sequence shown here is derived from an EMBL/GenBank/DDBJ whole genome shotgun (WGS) entry which is preliminary data.</text>
</comment>
<comment type="catalytic activity">
    <reaction evidence="9">
        <text>a 3'-end 3'-phospho-ribonucleotide-RNA + a 5'-end dephospho-ribonucleoside-RNA + GTP = a ribonucleotidyl-ribonucleotide-RNA + GMP + diphosphate</text>
        <dbReference type="Rhea" id="RHEA:68076"/>
        <dbReference type="Rhea" id="RHEA-COMP:10463"/>
        <dbReference type="Rhea" id="RHEA-COMP:13936"/>
        <dbReference type="Rhea" id="RHEA-COMP:17355"/>
        <dbReference type="ChEBI" id="CHEBI:33019"/>
        <dbReference type="ChEBI" id="CHEBI:37565"/>
        <dbReference type="ChEBI" id="CHEBI:58115"/>
        <dbReference type="ChEBI" id="CHEBI:83062"/>
        <dbReference type="ChEBI" id="CHEBI:138284"/>
        <dbReference type="ChEBI" id="CHEBI:173118"/>
        <dbReference type="EC" id="6.5.1.8"/>
    </reaction>
</comment>
<sequence length="520" mass="55372">MLNHGKLFSLRRTTQSEPLPRTVPNSAGGHAFAISDWARLDRFLVLGSESGSYYAGERALTRENAVAVMRCLGEDGPRAVAIANAMRLEGADDAAIQAHLATLDPASHAIAMRTNGRTFGVFLDAETEAERANAAAVIAHMDALMRVPTIVKGAVMPDACPSGFAEGTIPVGGAVACADAIHPGFHSADICCSVAITVFRRGDDPKRVLDAVQAVTHFGPGGRKGVIAPPDAVMAGVAGNRFLAAFAGLAVGHFASQGDGNHFASVGHLASTGQVALVTHHGSRGLGAQLYKKGMAAARRHTAIVAPRVPAHNAWIRAESDDGRAYWEALQIVRDWTKASHYALHDFVARKTGNAVADRFWNEHNFVFRRDDGLYYHGKGATPSWQGFSADDDGRTLIPLNMAEPILIARHRDHAASLGFAPHGAGRNMSRKAFLRENAPALPEGIDVRFFCGTPDLSELPGAYKDAGSVRAQIAKYDLAEVVDRVEPYGCIMAGDWEADAPWKRKAAAKRAAKAAVEGT</sequence>
<evidence type="ECO:0000256" key="7">
    <source>
        <dbReference type="ARBA" id="ARBA00023134"/>
    </source>
</evidence>
<keyword evidence="6" id="KW-0692">RNA repair</keyword>
<comment type="cofactor">
    <cofactor evidence="1">
        <name>Mn(2+)</name>
        <dbReference type="ChEBI" id="CHEBI:29035"/>
    </cofactor>
</comment>
<dbReference type="Gene3D" id="3.90.1860.10">
    <property type="entry name" value="tRNA-splicing ligase RtcB"/>
    <property type="match status" value="1"/>
</dbReference>
<accession>A0ABU9ZIL4</accession>
<dbReference type="PANTHER" id="PTHR43749:SF2">
    <property type="entry name" value="RNA-SPLICING LIGASE RTCB"/>
    <property type="match status" value="1"/>
</dbReference>
<dbReference type="PANTHER" id="PTHR43749">
    <property type="entry name" value="RNA-SPLICING LIGASE RTCB"/>
    <property type="match status" value="1"/>
</dbReference>
<dbReference type="InterPro" id="IPR036025">
    <property type="entry name" value="RtcB-like_sf"/>
</dbReference>
<evidence type="ECO:0000313" key="10">
    <source>
        <dbReference type="EMBL" id="MEN3231288.1"/>
    </source>
</evidence>
<keyword evidence="7" id="KW-0342">GTP-binding</keyword>
<dbReference type="InterPro" id="IPR036465">
    <property type="entry name" value="vWFA_dom_sf"/>
</dbReference>
<keyword evidence="11" id="KW-1185">Reference proteome</keyword>
<keyword evidence="3" id="KW-0436">Ligase</keyword>
<evidence type="ECO:0000256" key="1">
    <source>
        <dbReference type="ARBA" id="ARBA00001936"/>
    </source>
</evidence>
<organism evidence="10 11">
    <name type="scientific">Methylorubrum rhodesianum</name>
    <dbReference type="NCBI Taxonomy" id="29427"/>
    <lineage>
        <taxon>Bacteria</taxon>
        <taxon>Pseudomonadati</taxon>
        <taxon>Pseudomonadota</taxon>
        <taxon>Alphaproteobacteria</taxon>
        <taxon>Hyphomicrobiales</taxon>
        <taxon>Methylobacteriaceae</taxon>
        <taxon>Methylorubrum</taxon>
    </lineage>
</organism>
<dbReference type="RefSeq" id="WP_200672216.1">
    <property type="nucleotide sequence ID" value="NZ_JACWCW010000111.1"/>
</dbReference>
<name>A0ABU9ZIL4_9HYPH</name>
<evidence type="ECO:0000256" key="5">
    <source>
        <dbReference type="ARBA" id="ARBA00022741"/>
    </source>
</evidence>
<dbReference type="EC" id="6.5.1.8" evidence="2"/>
<evidence type="ECO:0000256" key="6">
    <source>
        <dbReference type="ARBA" id="ARBA00022800"/>
    </source>
</evidence>
<dbReference type="InterPro" id="IPR037214">
    <property type="entry name" value="TROVE_dom_sf"/>
</dbReference>
<dbReference type="Gene3D" id="3.40.50.410">
    <property type="entry name" value="von Willebrand factor, type A domain"/>
    <property type="match status" value="1"/>
</dbReference>
<keyword evidence="5" id="KW-0547">Nucleotide-binding</keyword>
<dbReference type="Pfam" id="PF01139">
    <property type="entry name" value="RtcB"/>
    <property type="match status" value="1"/>
</dbReference>
<proteinExistence type="predicted"/>
<evidence type="ECO:0000256" key="3">
    <source>
        <dbReference type="ARBA" id="ARBA00022598"/>
    </source>
</evidence>
<keyword evidence="4" id="KW-0479">Metal-binding</keyword>
<gene>
    <name evidence="10" type="ORF">PUR21_27290</name>
</gene>
<evidence type="ECO:0000256" key="4">
    <source>
        <dbReference type="ARBA" id="ARBA00022723"/>
    </source>
</evidence>
<dbReference type="EMBL" id="JAQYXL010000001">
    <property type="protein sequence ID" value="MEN3231288.1"/>
    <property type="molecule type" value="Genomic_DNA"/>
</dbReference>
<dbReference type="InterPro" id="IPR001233">
    <property type="entry name" value="RtcB"/>
</dbReference>
<evidence type="ECO:0000313" key="11">
    <source>
        <dbReference type="Proteomes" id="UP001404845"/>
    </source>
</evidence>
<dbReference type="SUPFAM" id="SSF140864">
    <property type="entry name" value="TROVE domain-like"/>
    <property type="match status" value="1"/>
</dbReference>
<dbReference type="Proteomes" id="UP001404845">
    <property type="component" value="Unassembled WGS sequence"/>
</dbReference>
<evidence type="ECO:0000256" key="8">
    <source>
        <dbReference type="ARBA" id="ARBA00023211"/>
    </source>
</evidence>
<evidence type="ECO:0000256" key="2">
    <source>
        <dbReference type="ARBA" id="ARBA00012726"/>
    </source>
</evidence>
<protein>
    <recommendedName>
        <fullName evidence="2">3'-phosphate/5'-hydroxy nucleic acid ligase</fullName>
        <ecNumber evidence="2">6.5.1.8</ecNumber>
    </recommendedName>
</protein>
<keyword evidence="8" id="KW-0464">Manganese</keyword>